<organism evidence="4 5">
    <name type="scientific">Senegalimassilia faecalis</name>
    <dbReference type="NCBI Taxonomy" id="2509433"/>
    <lineage>
        <taxon>Bacteria</taxon>
        <taxon>Bacillati</taxon>
        <taxon>Actinomycetota</taxon>
        <taxon>Coriobacteriia</taxon>
        <taxon>Coriobacteriales</taxon>
        <taxon>Coriobacteriaceae</taxon>
        <taxon>Senegalimassilia</taxon>
    </lineage>
</organism>
<evidence type="ECO:0000259" key="3">
    <source>
        <dbReference type="PROSITE" id="PS51178"/>
    </source>
</evidence>
<dbReference type="InterPro" id="IPR026870">
    <property type="entry name" value="Zinc_ribbon_dom"/>
</dbReference>
<feature type="compositionally biased region" description="Acidic residues" evidence="1">
    <location>
        <begin position="69"/>
        <end position="112"/>
    </location>
</feature>
<dbReference type="Gene3D" id="3.30.10.20">
    <property type="match status" value="3"/>
</dbReference>
<sequence>MICPHCHTDNRSGAKFCDECGTRLAADNTPEETQADSKALEGLPNISVSGIGMTTPERAFSYEPVDEFNDDEPVAQQEIADEIDDALPLPESEDNEPHDEVESETEHEDSDVEEAKPEEDANESEGSADDNAAENGNNESDDAPKAASLEASETCDLGNALSDLDIKDNDRTHVLDVRELRSVALEAEKTQVIGPKLTAPEPRPTTGADLSGFDEFLVNPGYVPPKSAWSAGDTMQMPRIEGVEPPKQKDFKAPDARESAGRGKKAAIIIALVLVLAAAAAAGVTYYLEMWGGKVIPDVTGMTQSDATYLLQNKGFTVRATTVPSDSTEGLVLLMDPGAGARQEEGSEVVIHVSTSRTVPAVVGKTQDDAAKALADSGFENVTVTTKRSDEAEGTVLSVDPGEGEKAKASTAITLTVAEAYTVPDITGMTYREAVSAIEAAGLQAASTYTYNETVPEGTLLGSDPQAGSKASSDTVVTINIAKSRGSELTQAARSYLASNTLKASDNSAFTVSSVDSVTYQGDNTVSFTATGRASTSVTVLGQTLSVSGDSKQVSGTITFDSSDNVTSVSFQ</sequence>
<evidence type="ECO:0000256" key="2">
    <source>
        <dbReference type="SAM" id="Phobius"/>
    </source>
</evidence>
<gene>
    <name evidence="4" type="ORF">ET524_00610</name>
</gene>
<dbReference type="Proteomes" id="UP000293345">
    <property type="component" value="Unassembled WGS sequence"/>
</dbReference>
<comment type="caution">
    <text evidence="4">The sequence shown here is derived from an EMBL/GenBank/DDBJ whole genome shotgun (WGS) entry which is preliminary data.</text>
</comment>
<dbReference type="InterPro" id="IPR005543">
    <property type="entry name" value="PASTA_dom"/>
</dbReference>
<dbReference type="Pfam" id="PF13240">
    <property type="entry name" value="Zn_Ribbon_1"/>
    <property type="match status" value="1"/>
</dbReference>
<proteinExistence type="predicted"/>
<keyword evidence="2" id="KW-0812">Transmembrane</keyword>
<dbReference type="CDD" id="cd06577">
    <property type="entry name" value="PASTA_pknB"/>
    <property type="match status" value="3"/>
</dbReference>
<keyword evidence="5" id="KW-1185">Reference proteome</keyword>
<dbReference type="PROSITE" id="PS51178">
    <property type="entry name" value="PASTA"/>
    <property type="match status" value="3"/>
</dbReference>
<feature type="domain" description="PASTA" evidence="3">
    <location>
        <begin position="357"/>
        <end position="416"/>
    </location>
</feature>
<dbReference type="RefSeq" id="WP_129422897.1">
    <property type="nucleotide sequence ID" value="NZ_SDPW01000001.1"/>
</dbReference>
<dbReference type="OrthoDB" id="3171453at2"/>
<feature type="domain" description="PASTA" evidence="3">
    <location>
        <begin position="417"/>
        <end position="483"/>
    </location>
</feature>
<evidence type="ECO:0000313" key="5">
    <source>
        <dbReference type="Proteomes" id="UP000293345"/>
    </source>
</evidence>
<evidence type="ECO:0000256" key="1">
    <source>
        <dbReference type="SAM" id="MobiDB-lite"/>
    </source>
</evidence>
<dbReference type="SMART" id="SM00740">
    <property type="entry name" value="PASTA"/>
    <property type="match status" value="3"/>
</dbReference>
<keyword evidence="2" id="KW-0472">Membrane</keyword>
<protein>
    <submittedName>
        <fullName evidence="4">PASTA domain-containing protein</fullName>
    </submittedName>
</protein>
<dbReference type="AlphaFoldDB" id="A0A4Q2JW98"/>
<feature type="compositionally biased region" description="Acidic residues" evidence="1">
    <location>
        <begin position="120"/>
        <end position="132"/>
    </location>
</feature>
<dbReference type="Pfam" id="PF03793">
    <property type="entry name" value="PASTA"/>
    <property type="match status" value="3"/>
</dbReference>
<feature type="transmembrane region" description="Helical" evidence="2">
    <location>
        <begin position="266"/>
        <end position="288"/>
    </location>
</feature>
<accession>A0A4Q2JW98</accession>
<evidence type="ECO:0000313" key="4">
    <source>
        <dbReference type="EMBL" id="RXZ53166.1"/>
    </source>
</evidence>
<feature type="domain" description="PASTA" evidence="3">
    <location>
        <begin position="293"/>
        <end position="355"/>
    </location>
</feature>
<feature type="region of interest" description="Disordered" evidence="1">
    <location>
        <begin position="69"/>
        <end position="150"/>
    </location>
</feature>
<reference evidence="4 5" key="1">
    <citation type="submission" date="2019-01" db="EMBL/GenBank/DDBJ databases">
        <title>Senegalimassilia sp. nov. KGMB04484 isolated human feces.</title>
        <authorList>
            <person name="Han K.-I."/>
            <person name="Kim J.-S."/>
            <person name="Lee K.C."/>
            <person name="Suh M.K."/>
            <person name="Eom M.K."/>
            <person name="Lee J.H."/>
            <person name="Park S.-H."/>
            <person name="Kang S.W."/>
            <person name="Park J.-E."/>
            <person name="Oh B.S."/>
            <person name="Yu S.Y."/>
            <person name="Choi S.-H."/>
            <person name="Lee D.H."/>
            <person name="Yoon H."/>
            <person name="Kim B.-Y."/>
            <person name="Lee J.H."/>
            <person name="Lee J.-S."/>
        </authorList>
    </citation>
    <scope>NUCLEOTIDE SEQUENCE [LARGE SCALE GENOMIC DNA]</scope>
    <source>
        <strain evidence="4 5">KGMB04484</strain>
    </source>
</reference>
<keyword evidence="2" id="KW-1133">Transmembrane helix</keyword>
<name>A0A4Q2JW98_9ACTN</name>
<dbReference type="EMBL" id="SDPW01000001">
    <property type="protein sequence ID" value="RXZ53166.1"/>
    <property type="molecule type" value="Genomic_DNA"/>
</dbReference>